<dbReference type="Proteomes" id="UP001178507">
    <property type="component" value="Unassembled WGS sequence"/>
</dbReference>
<evidence type="ECO:0000313" key="3">
    <source>
        <dbReference type="Proteomes" id="UP001178507"/>
    </source>
</evidence>
<evidence type="ECO:0000313" key="2">
    <source>
        <dbReference type="EMBL" id="CAJ1409533.1"/>
    </source>
</evidence>
<proteinExistence type="predicted"/>
<sequence length="58" mass="6467">MEVLDEAGKEEAERKVREEAEEEREAQLAASKLAVLFVVSPESYAKSAKVADKANRYP</sequence>
<reference evidence="2" key="1">
    <citation type="submission" date="2023-08" db="EMBL/GenBank/DDBJ databases">
        <authorList>
            <person name="Chen Y."/>
            <person name="Shah S."/>
            <person name="Dougan E. K."/>
            <person name="Thang M."/>
            <person name="Chan C."/>
        </authorList>
    </citation>
    <scope>NUCLEOTIDE SEQUENCE</scope>
</reference>
<name>A0AA36JNL7_9DINO</name>
<gene>
    <name evidence="2" type="ORF">EVOR1521_LOCUS30609</name>
</gene>
<dbReference type="EMBL" id="CAUJNA010003772">
    <property type="protein sequence ID" value="CAJ1409533.1"/>
    <property type="molecule type" value="Genomic_DNA"/>
</dbReference>
<comment type="caution">
    <text evidence="2">The sequence shown here is derived from an EMBL/GenBank/DDBJ whole genome shotgun (WGS) entry which is preliminary data.</text>
</comment>
<organism evidence="2 3">
    <name type="scientific">Effrenium voratum</name>
    <dbReference type="NCBI Taxonomy" id="2562239"/>
    <lineage>
        <taxon>Eukaryota</taxon>
        <taxon>Sar</taxon>
        <taxon>Alveolata</taxon>
        <taxon>Dinophyceae</taxon>
        <taxon>Suessiales</taxon>
        <taxon>Symbiodiniaceae</taxon>
        <taxon>Effrenium</taxon>
    </lineage>
</organism>
<feature type="compositionally biased region" description="Basic and acidic residues" evidence="1">
    <location>
        <begin position="1"/>
        <end position="18"/>
    </location>
</feature>
<keyword evidence="3" id="KW-1185">Reference proteome</keyword>
<feature type="region of interest" description="Disordered" evidence="1">
    <location>
        <begin position="1"/>
        <end position="22"/>
    </location>
</feature>
<protein>
    <submittedName>
        <fullName evidence="2">Uncharacterized protein</fullName>
    </submittedName>
</protein>
<evidence type="ECO:0000256" key="1">
    <source>
        <dbReference type="SAM" id="MobiDB-lite"/>
    </source>
</evidence>
<accession>A0AA36JNL7</accession>
<dbReference type="AlphaFoldDB" id="A0AA36JNL7"/>